<keyword evidence="1" id="KW-0732">Signal</keyword>
<organism evidence="2 3">
    <name type="scientific">Salinimonas iocasae</name>
    <dbReference type="NCBI Taxonomy" id="2572577"/>
    <lineage>
        <taxon>Bacteria</taxon>
        <taxon>Pseudomonadati</taxon>
        <taxon>Pseudomonadota</taxon>
        <taxon>Gammaproteobacteria</taxon>
        <taxon>Alteromonadales</taxon>
        <taxon>Alteromonadaceae</taxon>
        <taxon>Alteromonas/Salinimonas group</taxon>
        <taxon>Salinimonas</taxon>
    </lineage>
</organism>
<dbReference type="KEGG" id="salk:FBQ74_06115"/>
<keyword evidence="3" id="KW-1185">Reference proteome</keyword>
<dbReference type="RefSeq" id="WP_139755835.1">
    <property type="nucleotide sequence ID" value="NZ_CP039852.1"/>
</dbReference>
<evidence type="ECO:0000313" key="2">
    <source>
        <dbReference type="EMBL" id="QCZ93088.1"/>
    </source>
</evidence>
<gene>
    <name evidence="2" type="ORF">FBQ74_06115</name>
</gene>
<reference evidence="2 3" key="1">
    <citation type="submission" date="2019-04" db="EMBL/GenBank/DDBJ databases">
        <title>Salinimonas iocasae sp. nov., a halophilic bacterium isolated from the outer tube casing of tubeworms in Okinawa Trough.</title>
        <authorList>
            <person name="Zhang H."/>
            <person name="Wang H."/>
            <person name="Li C."/>
        </authorList>
    </citation>
    <scope>NUCLEOTIDE SEQUENCE [LARGE SCALE GENOMIC DNA]</scope>
    <source>
        <strain evidence="2 3">KX18D6</strain>
    </source>
</reference>
<name>A0A5B7YC28_9ALTE</name>
<dbReference type="Proteomes" id="UP000304912">
    <property type="component" value="Chromosome"/>
</dbReference>
<feature type="signal peptide" evidence="1">
    <location>
        <begin position="1"/>
        <end position="21"/>
    </location>
</feature>
<dbReference type="EMBL" id="CP039852">
    <property type="protein sequence ID" value="QCZ93088.1"/>
    <property type="molecule type" value="Genomic_DNA"/>
</dbReference>
<sequence>MKLKCKAALILLAGLIKVSTAAAVGAGDYYYVISENCKPVGLTDEQKDALTPDVLLFEIDPANISDYSVKINNDALSDYTEEGIAYLDNLQKKQIYTVGGHPDNNKKTEHRFLLQKEIINYQTLAGLLNRFSQVQNDKGRFYRQLLSIKNKAARFLAITEVRLTDEKIPDRAWLTHYQSAYYALDGSGQPVEPAVITVSHLASLTNWLHGTPSQWQRKLQDGVCGEKPAYSHW</sequence>
<evidence type="ECO:0000313" key="3">
    <source>
        <dbReference type="Proteomes" id="UP000304912"/>
    </source>
</evidence>
<dbReference type="OrthoDB" id="6335039at2"/>
<accession>A0A5B7YC28</accession>
<evidence type="ECO:0000256" key="1">
    <source>
        <dbReference type="SAM" id="SignalP"/>
    </source>
</evidence>
<feature type="chain" id="PRO_5022731651" evidence="1">
    <location>
        <begin position="22"/>
        <end position="233"/>
    </location>
</feature>
<dbReference type="AlphaFoldDB" id="A0A5B7YC28"/>
<protein>
    <submittedName>
        <fullName evidence="2">Uncharacterized protein</fullName>
    </submittedName>
</protein>
<proteinExistence type="predicted"/>